<proteinExistence type="predicted"/>
<evidence type="ECO:0000313" key="2">
    <source>
        <dbReference type="EMBL" id="TNV77558.1"/>
    </source>
</evidence>
<keyword evidence="3" id="KW-1185">Reference proteome</keyword>
<keyword evidence="1" id="KW-1133">Transmembrane helix</keyword>
<protein>
    <submittedName>
        <fullName evidence="2">Uncharacterized protein</fullName>
    </submittedName>
</protein>
<keyword evidence="1" id="KW-0812">Transmembrane</keyword>
<feature type="transmembrane region" description="Helical" evidence="1">
    <location>
        <begin position="149"/>
        <end position="170"/>
    </location>
</feature>
<feature type="transmembrane region" description="Helical" evidence="1">
    <location>
        <begin position="106"/>
        <end position="129"/>
    </location>
</feature>
<accession>A0A8J8NLM3</accession>
<dbReference type="EMBL" id="RRYP01011711">
    <property type="protein sequence ID" value="TNV77558.1"/>
    <property type="molecule type" value="Genomic_DNA"/>
</dbReference>
<dbReference type="AlphaFoldDB" id="A0A8J8NLM3"/>
<gene>
    <name evidence="2" type="ORF">FGO68_gene15140</name>
</gene>
<comment type="caution">
    <text evidence="2">The sequence shown here is derived from an EMBL/GenBank/DDBJ whole genome shotgun (WGS) entry which is preliminary data.</text>
</comment>
<evidence type="ECO:0000313" key="3">
    <source>
        <dbReference type="Proteomes" id="UP000785679"/>
    </source>
</evidence>
<evidence type="ECO:0000256" key="1">
    <source>
        <dbReference type="SAM" id="Phobius"/>
    </source>
</evidence>
<keyword evidence="1" id="KW-0472">Membrane</keyword>
<feature type="transmembrane region" description="Helical" evidence="1">
    <location>
        <begin position="28"/>
        <end position="46"/>
    </location>
</feature>
<sequence>MAYIHCNLASTTLQDYQARKKRIRATKIFMMIMLLLIYNPLNLIQYQQSGIPRPFLDYVVYSRCISLFIVAIYGFPAFVYYFFYFTVRKLNMLYSVRKSFTCLNKFLIGWILLLWLLKLVYILSLTFFVTYNRLHEDQQLQYSTPYLVLMRPMNFIVDFCIMSTLVYLFYCQGILNEKEQQEKEKSNILIDDLCLTQSTKSTAFHRIRPPPQRTESDYSKNTSCEVQAHTSKASLFYKPTGRMSINEEQEELDRKSTIGAQDDTIASKSNKSTMFRNYIITKMSLAHT</sequence>
<dbReference type="Proteomes" id="UP000785679">
    <property type="component" value="Unassembled WGS sequence"/>
</dbReference>
<name>A0A8J8NLM3_HALGN</name>
<reference evidence="2" key="1">
    <citation type="submission" date="2019-06" db="EMBL/GenBank/DDBJ databases">
        <authorList>
            <person name="Zheng W."/>
        </authorList>
    </citation>
    <scope>NUCLEOTIDE SEQUENCE</scope>
    <source>
        <strain evidence="2">QDHG01</strain>
    </source>
</reference>
<organism evidence="2 3">
    <name type="scientific">Halteria grandinella</name>
    <dbReference type="NCBI Taxonomy" id="5974"/>
    <lineage>
        <taxon>Eukaryota</taxon>
        <taxon>Sar</taxon>
        <taxon>Alveolata</taxon>
        <taxon>Ciliophora</taxon>
        <taxon>Intramacronucleata</taxon>
        <taxon>Spirotrichea</taxon>
        <taxon>Stichotrichia</taxon>
        <taxon>Sporadotrichida</taxon>
        <taxon>Halteriidae</taxon>
        <taxon>Halteria</taxon>
    </lineage>
</organism>
<feature type="transmembrane region" description="Helical" evidence="1">
    <location>
        <begin position="58"/>
        <end position="85"/>
    </location>
</feature>